<evidence type="ECO:0000313" key="6">
    <source>
        <dbReference type="Proteomes" id="UP000887567"/>
    </source>
</evidence>
<dbReference type="PANTHER" id="PTHR10272:SF0">
    <property type="entry name" value="PLATELET-ACTIVATING FACTOR ACETYLHYDROLASE"/>
    <property type="match status" value="1"/>
</dbReference>
<organism evidence="5 6">
    <name type="scientific">Exaiptasia diaphana</name>
    <name type="common">Tropical sea anemone</name>
    <name type="synonym">Aiptasia pulchella</name>
    <dbReference type="NCBI Taxonomy" id="2652724"/>
    <lineage>
        <taxon>Eukaryota</taxon>
        <taxon>Metazoa</taxon>
        <taxon>Cnidaria</taxon>
        <taxon>Anthozoa</taxon>
        <taxon>Hexacorallia</taxon>
        <taxon>Actiniaria</taxon>
        <taxon>Aiptasiidae</taxon>
        <taxon>Exaiptasia</taxon>
    </lineage>
</organism>
<dbReference type="Pfam" id="PF03403">
    <property type="entry name" value="PAF-AH_p_II"/>
    <property type="match status" value="1"/>
</dbReference>
<dbReference type="PANTHER" id="PTHR10272">
    <property type="entry name" value="PLATELET-ACTIVATING FACTOR ACETYLHYDROLASE"/>
    <property type="match status" value="1"/>
</dbReference>
<dbReference type="OrthoDB" id="2363873at2759"/>
<dbReference type="GO" id="GO:0003847">
    <property type="term" value="F:1-alkyl-2-acetylglycerophosphocholine esterase activity"/>
    <property type="evidence" value="ECO:0007669"/>
    <property type="project" value="UniProtKB-EC"/>
</dbReference>
<dbReference type="Gene3D" id="3.40.50.1820">
    <property type="entry name" value="alpha/beta hydrolase"/>
    <property type="match status" value="1"/>
</dbReference>
<dbReference type="InterPro" id="IPR029058">
    <property type="entry name" value="AB_hydrolase_fold"/>
</dbReference>
<sequence>MSGWFSRTSKTLPDCTGPFSVGCADIMFAQSESLKFGSFIRLFYPTSPKSSDSASNPKQALWCPRKEYSNGLASFINMSSWLFGKLIHWTVGNVVIPAIPNAPLISGQDDSQGMPCIVFSHGLGGNRFMYSTYCCELASHGCLVAMVEHRYSRYNLDFNLD</sequence>
<keyword evidence="3" id="KW-0442">Lipid degradation</keyword>
<protein>
    <recommendedName>
        <fullName evidence="1">1-alkyl-2-acetylglycerophosphocholine esterase</fullName>
        <ecNumber evidence="1">3.1.1.47</ecNumber>
    </recommendedName>
</protein>
<dbReference type="Proteomes" id="UP000887567">
    <property type="component" value="Unplaced"/>
</dbReference>
<keyword evidence="6" id="KW-1185">Reference proteome</keyword>
<evidence type="ECO:0000256" key="4">
    <source>
        <dbReference type="ARBA" id="ARBA00023098"/>
    </source>
</evidence>
<dbReference type="SUPFAM" id="SSF53474">
    <property type="entry name" value="alpha/beta-Hydrolases"/>
    <property type="match status" value="1"/>
</dbReference>
<name>A0A913X8P5_EXADI</name>
<evidence type="ECO:0000256" key="2">
    <source>
        <dbReference type="ARBA" id="ARBA00022801"/>
    </source>
</evidence>
<dbReference type="GeneID" id="110238814"/>
<dbReference type="AlphaFoldDB" id="A0A913X8P5"/>
<dbReference type="EnsemblMetazoa" id="XM_021044498.2">
    <property type="protein sequence ID" value="XP_020900157.1"/>
    <property type="gene ID" value="LOC110238814"/>
</dbReference>
<dbReference type="GO" id="GO:0016042">
    <property type="term" value="P:lipid catabolic process"/>
    <property type="evidence" value="ECO:0007669"/>
    <property type="project" value="UniProtKB-KW"/>
</dbReference>
<evidence type="ECO:0000256" key="3">
    <source>
        <dbReference type="ARBA" id="ARBA00022963"/>
    </source>
</evidence>
<dbReference type="EC" id="3.1.1.47" evidence="1"/>
<evidence type="ECO:0000313" key="5">
    <source>
        <dbReference type="EnsemblMetazoa" id="XP_020900157.1"/>
    </source>
</evidence>
<reference evidence="5" key="1">
    <citation type="submission" date="2022-11" db="UniProtKB">
        <authorList>
            <consortium name="EnsemblMetazoa"/>
        </authorList>
    </citation>
    <scope>IDENTIFICATION</scope>
</reference>
<dbReference type="KEGG" id="epa:110238814"/>
<keyword evidence="4" id="KW-0443">Lipid metabolism</keyword>
<proteinExistence type="predicted"/>
<evidence type="ECO:0000256" key="1">
    <source>
        <dbReference type="ARBA" id="ARBA00013201"/>
    </source>
</evidence>
<dbReference type="OMA" id="CCNLASH"/>
<dbReference type="RefSeq" id="XP_020900157.1">
    <property type="nucleotide sequence ID" value="XM_021044498.2"/>
</dbReference>
<keyword evidence="2" id="KW-0378">Hydrolase</keyword>
<accession>A0A913X8P5</accession>